<name>A0A8S5LVL1_9CAUD</name>
<evidence type="ECO:0000313" key="1">
    <source>
        <dbReference type="EMBL" id="DAD73938.1"/>
    </source>
</evidence>
<proteinExistence type="predicted"/>
<organism evidence="1">
    <name type="scientific">Siphoviridae sp. ctFn287</name>
    <dbReference type="NCBI Taxonomy" id="2826215"/>
    <lineage>
        <taxon>Viruses</taxon>
        <taxon>Duplodnaviria</taxon>
        <taxon>Heunggongvirae</taxon>
        <taxon>Uroviricota</taxon>
        <taxon>Caudoviricetes</taxon>
    </lineage>
</organism>
<reference evidence="1" key="1">
    <citation type="journal article" date="2021" name="Proc. Natl. Acad. Sci. U.S.A.">
        <title>A Catalog of Tens of Thousands of Viruses from Human Metagenomes Reveals Hidden Associations with Chronic Diseases.</title>
        <authorList>
            <person name="Tisza M.J."/>
            <person name="Buck C.B."/>
        </authorList>
    </citation>
    <scope>NUCLEOTIDE SEQUENCE</scope>
    <source>
        <strain evidence="1">CtFn287</strain>
    </source>
</reference>
<sequence length="398" mass="45415">MSRTILTTITPFDYKDLKQSYSEKNIINQTSGNEYVIDLASTKVIKDINDKSTDVSITPLGGGNYIDGWSYSEGCVRGIFAKQYIQARDEWYYSYFSLSIETDEIITDVNGVSAGMTLYYDKYYSNGDYVDGNNMSSYLSVYKQIMTDGNKQNNDGLLTASEKLPYEHSILEYRPIAFIDTGLNKQHETIGGFPANKLTIKCQKLANDHFKITITGYVCTWWGYNYSKADKWGQHGNHATLLAVKKIGLTISANTVQSREIEFNYARDDEKNYGNAKGKNYEIESNEFMQTDENQGSTTRQSYKTSKKIFDAYSQDRTIVSFTLLNCEKYKIGTELRYIQAEDLIYIQDENQQLISDDVNASGNLTPSVFEVIKTRPYWEGTFMIDIICRKIDTSSTQ</sequence>
<dbReference type="EMBL" id="BK014748">
    <property type="protein sequence ID" value="DAD73938.1"/>
    <property type="molecule type" value="Genomic_DNA"/>
</dbReference>
<accession>A0A8S5LVL1</accession>
<protein>
    <submittedName>
        <fullName evidence="1">Uncharacterized protein</fullName>
    </submittedName>
</protein>